<evidence type="ECO:0000256" key="3">
    <source>
        <dbReference type="ARBA" id="ARBA00022679"/>
    </source>
</evidence>
<dbReference type="FunFam" id="3.30.200.20:FF:000216">
    <property type="entry name" value="Putative serine/threonine-protein kinase dyrk2"/>
    <property type="match status" value="1"/>
</dbReference>
<evidence type="ECO:0000256" key="1">
    <source>
        <dbReference type="ARBA" id="ARBA00022527"/>
    </source>
</evidence>
<dbReference type="Pfam" id="PF00069">
    <property type="entry name" value="Pkinase"/>
    <property type="match status" value="1"/>
</dbReference>
<feature type="compositionally biased region" description="Basic and acidic residues" evidence="7">
    <location>
        <begin position="508"/>
        <end position="518"/>
    </location>
</feature>
<dbReference type="Proteomes" id="UP001632038">
    <property type="component" value="Unassembled WGS sequence"/>
</dbReference>
<evidence type="ECO:0000256" key="5">
    <source>
        <dbReference type="ARBA" id="ARBA00022777"/>
    </source>
</evidence>
<dbReference type="PROSITE" id="PS50011">
    <property type="entry name" value="PROTEIN_KINASE_DOM"/>
    <property type="match status" value="1"/>
</dbReference>
<evidence type="ECO:0000313" key="10">
    <source>
        <dbReference type="Proteomes" id="UP001632038"/>
    </source>
</evidence>
<dbReference type="InterPro" id="IPR008271">
    <property type="entry name" value="Ser/Thr_kinase_AS"/>
</dbReference>
<evidence type="ECO:0000256" key="6">
    <source>
        <dbReference type="ARBA" id="ARBA00022840"/>
    </source>
</evidence>
<dbReference type="EMBL" id="JAVIJP010000081">
    <property type="protein sequence ID" value="KAL3618096.1"/>
    <property type="molecule type" value="Genomic_DNA"/>
</dbReference>
<organism evidence="9 10">
    <name type="scientific">Castilleja foliolosa</name>
    <dbReference type="NCBI Taxonomy" id="1961234"/>
    <lineage>
        <taxon>Eukaryota</taxon>
        <taxon>Viridiplantae</taxon>
        <taxon>Streptophyta</taxon>
        <taxon>Embryophyta</taxon>
        <taxon>Tracheophyta</taxon>
        <taxon>Spermatophyta</taxon>
        <taxon>Magnoliopsida</taxon>
        <taxon>eudicotyledons</taxon>
        <taxon>Gunneridae</taxon>
        <taxon>Pentapetalae</taxon>
        <taxon>asterids</taxon>
        <taxon>lamiids</taxon>
        <taxon>Lamiales</taxon>
        <taxon>Orobanchaceae</taxon>
        <taxon>Pedicularideae</taxon>
        <taxon>Castillejinae</taxon>
        <taxon>Castilleja</taxon>
    </lineage>
</organism>
<comment type="caution">
    <text evidence="9">The sequence shown here is derived from an EMBL/GenBank/DDBJ whole genome shotgun (WGS) entry which is preliminary data.</text>
</comment>
<dbReference type="SMART" id="SM00220">
    <property type="entry name" value="S_TKc"/>
    <property type="match status" value="1"/>
</dbReference>
<evidence type="ECO:0000256" key="4">
    <source>
        <dbReference type="ARBA" id="ARBA00022741"/>
    </source>
</evidence>
<feature type="compositionally biased region" description="Low complexity" evidence="7">
    <location>
        <begin position="542"/>
        <end position="552"/>
    </location>
</feature>
<dbReference type="FunFam" id="1.10.510.10:FF:000380">
    <property type="entry name" value="Serine/threonine-protein kinase ppk15"/>
    <property type="match status" value="1"/>
</dbReference>
<accession>A0ABD3BKY6</accession>
<keyword evidence="2" id="KW-0597">Phosphoprotein</keyword>
<dbReference type="SUPFAM" id="SSF56112">
    <property type="entry name" value="Protein kinase-like (PK-like)"/>
    <property type="match status" value="1"/>
</dbReference>
<gene>
    <name evidence="9" type="ORF">CASFOL_038417</name>
</gene>
<evidence type="ECO:0000256" key="2">
    <source>
        <dbReference type="ARBA" id="ARBA00022553"/>
    </source>
</evidence>
<feature type="domain" description="Protein kinase" evidence="8">
    <location>
        <begin position="637"/>
        <end position="939"/>
    </location>
</feature>
<dbReference type="GO" id="GO:0005524">
    <property type="term" value="F:ATP binding"/>
    <property type="evidence" value="ECO:0007669"/>
    <property type="project" value="UniProtKB-KW"/>
</dbReference>
<keyword evidence="6" id="KW-0067">ATP-binding</keyword>
<keyword evidence="10" id="KW-1185">Reference proteome</keyword>
<proteinExistence type="predicted"/>
<keyword evidence="1" id="KW-0723">Serine/threonine-protein kinase</keyword>
<keyword evidence="3" id="KW-0808">Transferase</keyword>
<dbReference type="Gene3D" id="1.10.510.10">
    <property type="entry name" value="Transferase(Phosphotransferase) domain 1"/>
    <property type="match status" value="1"/>
</dbReference>
<dbReference type="PANTHER" id="PTHR24058">
    <property type="entry name" value="DUAL SPECIFICITY PROTEIN KINASE"/>
    <property type="match status" value="1"/>
</dbReference>
<dbReference type="AlphaFoldDB" id="A0ABD3BKY6"/>
<feature type="compositionally biased region" description="Polar residues" evidence="7">
    <location>
        <begin position="495"/>
        <end position="507"/>
    </location>
</feature>
<dbReference type="PANTHER" id="PTHR24058:SF124">
    <property type="entry name" value="PROTEIN KINASE SUPERFAMILY PROTEIN"/>
    <property type="match status" value="1"/>
</dbReference>
<dbReference type="InterPro" id="IPR000719">
    <property type="entry name" value="Prot_kinase_dom"/>
</dbReference>
<feature type="region of interest" description="Disordered" evidence="7">
    <location>
        <begin position="462"/>
        <end position="552"/>
    </location>
</feature>
<keyword evidence="4" id="KW-0547">Nucleotide-binding</keyword>
<protein>
    <recommendedName>
        <fullName evidence="8">Protein kinase domain-containing protein</fullName>
    </recommendedName>
</protein>
<dbReference type="PROSITE" id="PS00108">
    <property type="entry name" value="PROTEIN_KINASE_ST"/>
    <property type="match status" value="1"/>
</dbReference>
<evidence type="ECO:0000256" key="7">
    <source>
        <dbReference type="SAM" id="MobiDB-lite"/>
    </source>
</evidence>
<reference evidence="10" key="1">
    <citation type="journal article" date="2024" name="IScience">
        <title>Strigolactones Initiate the Formation of Haustorium-like Structures in Castilleja.</title>
        <authorList>
            <person name="Buerger M."/>
            <person name="Peterson D."/>
            <person name="Chory J."/>
        </authorList>
    </citation>
    <scope>NUCLEOTIDE SEQUENCE [LARGE SCALE GENOMIC DNA]</scope>
</reference>
<name>A0ABD3BKY6_9LAMI</name>
<feature type="region of interest" description="Disordered" evidence="7">
    <location>
        <begin position="46"/>
        <end position="66"/>
    </location>
</feature>
<evidence type="ECO:0000259" key="8">
    <source>
        <dbReference type="PROSITE" id="PS50011"/>
    </source>
</evidence>
<dbReference type="Gene3D" id="3.30.200.20">
    <property type="entry name" value="Phosphorylase Kinase, domain 1"/>
    <property type="match status" value="1"/>
</dbReference>
<dbReference type="InterPro" id="IPR011009">
    <property type="entry name" value="Kinase-like_dom_sf"/>
</dbReference>
<sequence length="948" mass="106837">MAGSRPVDDILDFLRRNKFANAEAALRNELGTNSDINGILQKLKLNDDEPNSQSTHELNGPKLLEKGPKIKCPEESNSADFSKELIVKEVECGTERQNGYVEKWKSCGVIMGEQSMIDASVGTSDNKYSKLSKSEFKEVDQQKLPSGSCSKNELVYPSAELWKVTSTSYDDKKEGKRKTENNVIKDEVERGLYFQKVQGSEPKDFSHLEFNFLGTDNQKEELPRLPPVRLKSVDNSFSIQWEEKYEREEPGPKILNADNGYLIGSFLDVPMGREIDASGITPAGGSWLSVSQGITEDTSDLVSGFATLGDGMSETIDYPNDYWDSDEYEDDDDVGYMRQPIEDETWFLAHEVDYPSDNEKGTTTGHGSVPDPQPNKDDEDDQSFAGEESYLSGEPYFQSKNVDPGLTNEKVVSESNDGQHGSVRSIGVGIRSDAADIGSEVRESLFGGSSEGDIEYFLDHDLDKNDKNTMKRRNQAKHVTGGDKGFSFPPPRDGQLTQTNSGKSLWSNKEKNVVGHEGNDDDDMKMSWQRKSSESSPVDGESGNSSPSSLSNYGYIERECVKKDEDVKAVGVREEDPGGVLEDEEAAAVQEQVKQIKAQEEEFETFNLKIVHRKNRTGFEEDKNFHVVLNSVIAGRYHVTEYLGSAAFSKAIQAHDLHTGIDVCVKIIKNNKDFFDQSLDEIKLLKYVNKHDPADKYHLLRLYDYFYYREHLLIVCELLKANLYEFQKFNRESGGEVYFTMPRLQSITIQCLEALQFLHSLGLIHCDLKPENILVKSYSRCEVKVIDLGSSCFETDHLCSYVQSRSYRAPEVILGLPYEKKIDIWSLGCILAELCTGNVLFQNDSPATLLARVIGIIGPIEQEMLAKGRDVFKYFTKNHMLYERNQETNGLEYLIPKKSSLRHRLPMGDQGFIDFVGHLLKINPNKRPSASEALKHPWLQYPYEPISS</sequence>
<dbReference type="CDD" id="cd14133">
    <property type="entry name" value="PKc_DYRK_like"/>
    <property type="match status" value="1"/>
</dbReference>
<keyword evidence="5" id="KW-0418">Kinase</keyword>
<evidence type="ECO:0000313" key="9">
    <source>
        <dbReference type="EMBL" id="KAL3618096.1"/>
    </source>
</evidence>
<dbReference type="GO" id="GO:0004674">
    <property type="term" value="F:protein serine/threonine kinase activity"/>
    <property type="evidence" value="ECO:0007669"/>
    <property type="project" value="UniProtKB-KW"/>
</dbReference>
<dbReference type="InterPro" id="IPR050494">
    <property type="entry name" value="Ser_Thr_dual-spec_kinase"/>
</dbReference>
<feature type="region of interest" description="Disordered" evidence="7">
    <location>
        <begin position="354"/>
        <end position="431"/>
    </location>
</feature>